<sequence length="208" mass="22461">MSFSIVSGNGGGNGAKLLCTKPTTTHHLPLRPQLLSPLPSSSSSSSSPRWRSLQIVSAAKKLTSRFDSKNRRNSTTTKEQDEDREWKGDIDGGGASFESVGDIGGKVSSGEMPDWAQNLPGLEPDFWEGEQWDGLGFFVEYMWAFGIVFALIACGIAAFSYNEGATDFKETPAYKEAIQSQEQLLEQPGGSNADVFDSNPTEVAPSLD</sequence>
<evidence type="ECO:0000313" key="3">
    <source>
        <dbReference type="EMBL" id="KAJ4841457.1"/>
    </source>
</evidence>
<evidence type="ECO:0000256" key="1">
    <source>
        <dbReference type="SAM" id="MobiDB-lite"/>
    </source>
</evidence>
<dbReference type="EMBL" id="JAKUCV010002772">
    <property type="protein sequence ID" value="KAJ4841457.1"/>
    <property type="molecule type" value="Genomic_DNA"/>
</dbReference>
<feature type="transmembrane region" description="Helical" evidence="2">
    <location>
        <begin position="141"/>
        <end position="161"/>
    </location>
</feature>
<dbReference type="PANTHER" id="PTHR36004">
    <property type="entry name" value="AT-RICH INTERACTIVE DOMAIN PROTEIN"/>
    <property type="match status" value="1"/>
</dbReference>
<feature type="region of interest" description="Disordered" evidence="1">
    <location>
        <begin position="1"/>
        <end position="20"/>
    </location>
</feature>
<dbReference type="PANTHER" id="PTHR36004:SF1">
    <property type="entry name" value="AT-RICH INTERACTIVE DOMAIN PROTEIN"/>
    <property type="match status" value="1"/>
</dbReference>
<keyword evidence="2" id="KW-1133">Transmembrane helix</keyword>
<feature type="compositionally biased region" description="Low complexity" evidence="1">
    <location>
        <begin position="30"/>
        <end position="51"/>
    </location>
</feature>
<organism evidence="3 4">
    <name type="scientific">Turnera subulata</name>
    <dbReference type="NCBI Taxonomy" id="218843"/>
    <lineage>
        <taxon>Eukaryota</taxon>
        <taxon>Viridiplantae</taxon>
        <taxon>Streptophyta</taxon>
        <taxon>Embryophyta</taxon>
        <taxon>Tracheophyta</taxon>
        <taxon>Spermatophyta</taxon>
        <taxon>Magnoliopsida</taxon>
        <taxon>eudicotyledons</taxon>
        <taxon>Gunneridae</taxon>
        <taxon>Pentapetalae</taxon>
        <taxon>rosids</taxon>
        <taxon>fabids</taxon>
        <taxon>Malpighiales</taxon>
        <taxon>Passifloraceae</taxon>
        <taxon>Turnera</taxon>
    </lineage>
</organism>
<protein>
    <submittedName>
        <fullName evidence="3">Uncharacterized protein</fullName>
    </submittedName>
</protein>
<reference evidence="3" key="1">
    <citation type="submission" date="2022-02" db="EMBL/GenBank/DDBJ databases">
        <authorList>
            <person name="Henning P.M."/>
            <person name="McCubbin A.G."/>
            <person name="Shore J.S."/>
        </authorList>
    </citation>
    <scope>NUCLEOTIDE SEQUENCE</scope>
    <source>
        <strain evidence="3">F60SS</strain>
        <tissue evidence="3">Leaves</tissue>
    </source>
</reference>
<feature type="region of interest" description="Disordered" evidence="1">
    <location>
        <begin position="184"/>
        <end position="208"/>
    </location>
</feature>
<feature type="compositionally biased region" description="Basic and acidic residues" evidence="1">
    <location>
        <begin position="78"/>
        <end position="90"/>
    </location>
</feature>
<evidence type="ECO:0000256" key="2">
    <source>
        <dbReference type="SAM" id="Phobius"/>
    </source>
</evidence>
<keyword evidence="2" id="KW-0812">Transmembrane</keyword>
<dbReference type="OrthoDB" id="2013508at2759"/>
<gene>
    <name evidence="3" type="ORF">Tsubulata_047915</name>
</gene>
<evidence type="ECO:0000313" key="4">
    <source>
        <dbReference type="Proteomes" id="UP001141552"/>
    </source>
</evidence>
<feature type="region of interest" description="Disordered" evidence="1">
    <location>
        <begin position="28"/>
        <end position="51"/>
    </location>
</feature>
<proteinExistence type="predicted"/>
<reference evidence="3" key="2">
    <citation type="journal article" date="2023" name="Plants (Basel)">
        <title>Annotation of the Turnera subulata (Passifloraceae) Draft Genome Reveals the S-Locus Evolved after the Divergence of Turneroideae from Passifloroideae in a Stepwise Manner.</title>
        <authorList>
            <person name="Henning P.M."/>
            <person name="Roalson E.H."/>
            <person name="Mir W."/>
            <person name="McCubbin A.G."/>
            <person name="Shore J.S."/>
        </authorList>
    </citation>
    <scope>NUCLEOTIDE SEQUENCE</scope>
    <source>
        <strain evidence="3">F60SS</strain>
    </source>
</reference>
<dbReference type="Proteomes" id="UP001141552">
    <property type="component" value="Unassembled WGS sequence"/>
</dbReference>
<name>A0A9Q0JHP2_9ROSI</name>
<feature type="region of interest" description="Disordered" evidence="1">
    <location>
        <begin position="67"/>
        <end position="91"/>
    </location>
</feature>
<comment type="caution">
    <text evidence="3">The sequence shown here is derived from an EMBL/GenBank/DDBJ whole genome shotgun (WGS) entry which is preliminary data.</text>
</comment>
<keyword evidence="2" id="KW-0472">Membrane</keyword>
<dbReference type="AlphaFoldDB" id="A0A9Q0JHP2"/>
<accession>A0A9Q0JHP2</accession>
<keyword evidence="4" id="KW-1185">Reference proteome</keyword>